<dbReference type="EMBL" id="UOEK01000607">
    <property type="protein sequence ID" value="VAW09560.1"/>
    <property type="molecule type" value="Genomic_DNA"/>
</dbReference>
<dbReference type="InterPro" id="IPR039556">
    <property type="entry name" value="ICL/PEPM"/>
</dbReference>
<sequence>MRETFRELHTDGFFVMPNPWDVGSAVQLEDMGFKALATTSSGHAASLGRDDQEVLFDELCQHVAALTSAVGIPVNVDAERLFGDTPDECTANLIVLMECGAAGVSIEDYNPARGEIEPLVTFVAKVESCAAAAQDHGIVLTARAENHLYGRNDIDDTITRLQAFRAAGAEVVYAPGLTESEHIARIVNEVGGAVNVLLRDAGPTVAELADLGVRRASVGGMLAGVAYDAMQRCAQELLL</sequence>
<dbReference type="Gene3D" id="3.20.20.60">
    <property type="entry name" value="Phosphoenolpyruvate-binding domains"/>
    <property type="match status" value="1"/>
</dbReference>
<gene>
    <name evidence="1" type="ORF">MNBD_ACTINO02-176</name>
</gene>
<dbReference type="AlphaFoldDB" id="A0A3B0SYB9"/>
<organism evidence="1">
    <name type="scientific">hydrothermal vent metagenome</name>
    <dbReference type="NCBI Taxonomy" id="652676"/>
    <lineage>
        <taxon>unclassified sequences</taxon>
        <taxon>metagenomes</taxon>
        <taxon>ecological metagenomes</taxon>
    </lineage>
</organism>
<dbReference type="EC" id="2.7.8.23" evidence="1"/>
<dbReference type="InterPro" id="IPR015813">
    <property type="entry name" value="Pyrv/PenolPyrv_kinase-like_dom"/>
</dbReference>
<keyword evidence="1" id="KW-0808">Transferase</keyword>
<dbReference type="PANTHER" id="PTHR42905">
    <property type="entry name" value="PHOSPHOENOLPYRUVATE CARBOXYLASE"/>
    <property type="match status" value="1"/>
</dbReference>
<dbReference type="InterPro" id="IPR040442">
    <property type="entry name" value="Pyrv_kinase-like_dom_sf"/>
</dbReference>
<accession>A0A3B0SYB9</accession>
<protein>
    <submittedName>
        <fullName evidence="1">Probable carboxyvinyl-carboxyphosphonate phosphorylmutase</fullName>
        <ecNumber evidence="1">2.7.8.23</ecNumber>
    </submittedName>
</protein>
<dbReference type="SUPFAM" id="SSF51621">
    <property type="entry name" value="Phosphoenolpyruvate/pyruvate domain"/>
    <property type="match status" value="1"/>
</dbReference>
<dbReference type="GO" id="GO:0008807">
    <property type="term" value="F:carboxyvinyl-carboxyphosphonate phosphorylmutase activity"/>
    <property type="evidence" value="ECO:0007669"/>
    <property type="project" value="UniProtKB-EC"/>
</dbReference>
<reference evidence="1" key="1">
    <citation type="submission" date="2018-06" db="EMBL/GenBank/DDBJ databases">
        <authorList>
            <person name="Zhirakovskaya E."/>
        </authorList>
    </citation>
    <scope>NUCLEOTIDE SEQUENCE</scope>
</reference>
<dbReference type="Pfam" id="PF13714">
    <property type="entry name" value="PEP_mutase"/>
    <property type="match status" value="1"/>
</dbReference>
<evidence type="ECO:0000313" key="1">
    <source>
        <dbReference type="EMBL" id="VAW09560.1"/>
    </source>
</evidence>
<name>A0A3B0SYB9_9ZZZZ</name>
<proteinExistence type="predicted"/>
<dbReference type="PANTHER" id="PTHR42905:SF16">
    <property type="entry name" value="CARBOXYPHOSPHONOENOLPYRUVATE PHOSPHONOMUTASE-LIKE PROTEIN (AFU_ORTHOLOGUE AFUA_5G07230)"/>
    <property type="match status" value="1"/>
</dbReference>
<dbReference type="CDD" id="cd00377">
    <property type="entry name" value="ICL_PEPM"/>
    <property type="match status" value="1"/>
</dbReference>